<reference evidence="2" key="1">
    <citation type="submission" date="2019-11" db="EMBL/GenBank/DDBJ databases">
        <title>Genome sequence of Heliorestis convoluta strain HH, an alkaliphilic and minimalistic phototrophic bacterium from a soda lake in Egypt.</title>
        <authorList>
            <person name="Dewey E.D."/>
            <person name="Stokes L.M."/>
            <person name="Burchell B.M."/>
            <person name="Shaffer K.N."/>
            <person name="Huntington A.M."/>
            <person name="Baker J.M."/>
            <person name="Nadendla S."/>
            <person name="Giglio M.G."/>
            <person name="Touchman J.W."/>
            <person name="Blankenship R.E."/>
            <person name="Madigan M.T."/>
            <person name="Sattley W.M."/>
        </authorList>
    </citation>
    <scope>NUCLEOTIDE SEQUENCE [LARGE SCALE GENOMIC DNA]</scope>
    <source>
        <strain evidence="2">HH</strain>
    </source>
</reference>
<sequence>MDNKVILQSRPFSTGLGYDVVAYEPDATVADYERAVEDFFTQARWTVLRQSKQEQQGWDHCFGCPLCCSERIPLTIGDVVRLVSALPGKDEHNSFVRSRDLEEVLRTFAQIDCLGGAVDITLKRNEEGQCILFDKQRNCCRHHALRPLVCRTFFCSFLSHRAEKLRLRLINAGEDELVRINLRLNLLPDLLQEKVSIEDYPTTTWSAGYNLDQDKFSKDIESIVQLEPFTVSLGLVRLNR</sequence>
<dbReference type="AlphaFoldDB" id="A0A5Q2N2W4"/>
<dbReference type="InterPro" id="IPR005358">
    <property type="entry name" value="Puta_zinc/iron-chelating_dom"/>
</dbReference>
<protein>
    <submittedName>
        <fullName evidence="1">YkgJ family cysteine cluster protein, putative</fullName>
    </submittedName>
</protein>
<dbReference type="Proteomes" id="UP000366051">
    <property type="component" value="Chromosome"/>
</dbReference>
<dbReference type="KEGG" id="hcv:FTV88_3272"/>
<accession>A0A5Q2N2W4</accession>
<dbReference type="RefSeq" id="WP_153726341.1">
    <property type="nucleotide sequence ID" value="NZ_CP045875.1"/>
</dbReference>
<dbReference type="EMBL" id="CP045875">
    <property type="protein sequence ID" value="QGG49338.1"/>
    <property type="molecule type" value="Genomic_DNA"/>
</dbReference>
<name>A0A5Q2N2W4_9FIRM</name>
<dbReference type="Pfam" id="PF03692">
    <property type="entry name" value="CxxCxxCC"/>
    <property type="match status" value="1"/>
</dbReference>
<gene>
    <name evidence="1" type="ORF">FTV88_3272</name>
</gene>
<proteinExistence type="predicted"/>
<evidence type="ECO:0000313" key="1">
    <source>
        <dbReference type="EMBL" id="QGG49338.1"/>
    </source>
</evidence>
<dbReference type="OrthoDB" id="277831at2"/>
<keyword evidence="2" id="KW-1185">Reference proteome</keyword>
<evidence type="ECO:0000313" key="2">
    <source>
        <dbReference type="Proteomes" id="UP000366051"/>
    </source>
</evidence>
<organism evidence="1 2">
    <name type="scientific">Heliorestis convoluta</name>
    <dbReference type="NCBI Taxonomy" id="356322"/>
    <lineage>
        <taxon>Bacteria</taxon>
        <taxon>Bacillati</taxon>
        <taxon>Bacillota</taxon>
        <taxon>Clostridia</taxon>
        <taxon>Eubacteriales</taxon>
        <taxon>Heliobacteriaceae</taxon>
        <taxon>Heliorestis</taxon>
    </lineage>
</organism>